<proteinExistence type="predicted"/>
<dbReference type="InterPro" id="IPR056982">
    <property type="entry name" value="Phage_ProQ_C-like"/>
</dbReference>
<organism evidence="1 2">
    <name type="scientific">Chromobacterium phragmitis</name>
    <dbReference type="NCBI Taxonomy" id="2202141"/>
    <lineage>
        <taxon>Bacteria</taxon>
        <taxon>Pseudomonadati</taxon>
        <taxon>Pseudomonadota</taxon>
        <taxon>Betaproteobacteria</taxon>
        <taxon>Neisseriales</taxon>
        <taxon>Chromobacteriaceae</taxon>
        <taxon>Chromobacterium</taxon>
    </lineage>
</organism>
<keyword evidence="2" id="KW-1185">Reference proteome</keyword>
<comment type="caution">
    <text evidence="1">The sequence shown here is derived from an EMBL/GenBank/DDBJ whole genome shotgun (WGS) entry which is preliminary data.</text>
</comment>
<name>A0ABV0J0R8_9NEIS</name>
<sequence>MDSCFHVGMELYVPARGRYGNERMAKVSSVGRRWVYFDDGQSRFDPKTMKVDGVYSRRLSDVRLELSRGAYLERYNLEAAWFSTRRGIADMWGARAPTDLTLEKIQQVRALVGLPPFEPKK</sequence>
<dbReference type="Pfam" id="PF24203">
    <property type="entry name" value="Phage_ProQ_C_like"/>
    <property type="match status" value="1"/>
</dbReference>
<dbReference type="RefSeq" id="WP_347937999.1">
    <property type="nucleotide sequence ID" value="NZ_JBDXMI010000008.1"/>
</dbReference>
<reference evidence="1 2" key="1">
    <citation type="submission" date="2024-05" db="EMBL/GenBank/DDBJ databases">
        <authorList>
            <person name="De Oliveira J.P."/>
            <person name="Noriler S.A."/>
            <person name="De Oliveira A.G."/>
            <person name="Sipoli D.S."/>
        </authorList>
    </citation>
    <scope>NUCLEOTIDE SEQUENCE [LARGE SCALE GENOMIC DNA]</scope>
    <source>
        <strain evidence="1 2">LABIM192</strain>
    </source>
</reference>
<evidence type="ECO:0000313" key="2">
    <source>
        <dbReference type="Proteomes" id="UP001462502"/>
    </source>
</evidence>
<protein>
    <submittedName>
        <fullName evidence="1">Uncharacterized protein</fullName>
    </submittedName>
</protein>
<gene>
    <name evidence="1" type="ORF">ABI908_23700</name>
</gene>
<dbReference type="EMBL" id="JBDXMI010000008">
    <property type="protein sequence ID" value="MEO9387103.1"/>
    <property type="molecule type" value="Genomic_DNA"/>
</dbReference>
<dbReference type="Proteomes" id="UP001462502">
    <property type="component" value="Unassembled WGS sequence"/>
</dbReference>
<evidence type="ECO:0000313" key="1">
    <source>
        <dbReference type="EMBL" id="MEO9387103.1"/>
    </source>
</evidence>
<accession>A0ABV0J0R8</accession>